<keyword evidence="2" id="KW-1133">Transmembrane helix</keyword>
<dbReference type="Proteomes" id="UP000566819">
    <property type="component" value="Unassembled WGS sequence"/>
</dbReference>
<evidence type="ECO:0000256" key="2">
    <source>
        <dbReference type="SAM" id="Phobius"/>
    </source>
</evidence>
<feature type="compositionally biased region" description="Basic and acidic residues" evidence="1">
    <location>
        <begin position="174"/>
        <end position="186"/>
    </location>
</feature>
<keyword evidence="4" id="KW-1185">Reference proteome</keyword>
<feature type="transmembrane region" description="Helical" evidence="2">
    <location>
        <begin position="43"/>
        <end position="65"/>
    </location>
</feature>
<feature type="region of interest" description="Disordered" evidence="1">
    <location>
        <begin position="169"/>
        <end position="188"/>
    </location>
</feature>
<feature type="compositionally biased region" description="Low complexity" evidence="1">
    <location>
        <begin position="233"/>
        <end position="252"/>
    </location>
</feature>
<reference evidence="3 4" key="1">
    <citation type="submission" date="2020-03" db="EMBL/GenBank/DDBJ databases">
        <title>Draft Genome Sequence of Cudoniella acicularis.</title>
        <authorList>
            <person name="Buettner E."/>
            <person name="Kellner H."/>
        </authorList>
    </citation>
    <scope>NUCLEOTIDE SEQUENCE [LARGE SCALE GENOMIC DNA]</scope>
    <source>
        <strain evidence="3 4">DSM 108380</strain>
    </source>
</reference>
<dbReference type="OrthoDB" id="4492972at2759"/>
<evidence type="ECO:0000256" key="1">
    <source>
        <dbReference type="SAM" id="MobiDB-lite"/>
    </source>
</evidence>
<proteinExistence type="predicted"/>
<comment type="caution">
    <text evidence="3">The sequence shown here is derived from an EMBL/GenBank/DDBJ whole genome shotgun (WGS) entry which is preliminary data.</text>
</comment>
<feature type="region of interest" description="Disordered" evidence="1">
    <location>
        <begin position="194"/>
        <end position="252"/>
    </location>
</feature>
<evidence type="ECO:0000313" key="3">
    <source>
        <dbReference type="EMBL" id="KAF4635885.1"/>
    </source>
</evidence>
<sequence length="252" mass="26953">MPMLSPLYTLTLPLIFLCSIPIACFACLTTALAFSILFFRVTLIYIDLAAAIMPQYLLGATRILAHPPTVRQIKSASPTPPPSARRRKRRTSSSSAHSATGSITPMNLSSHNSILGLSASVGPSRDYEGVGGWRLDNPSGEDDALWTKTNSRLELPADHVRRHKRSLTSGCVPHKGEVGRGRKDGDDMVVMNTGRARTPPTSGMATNATGGTLPGYFTPQEQNSVKSSKRTPSLGTISSGSSKSSGLSMKQR</sequence>
<dbReference type="AlphaFoldDB" id="A0A8H4RTS0"/>
<organism evidence="3 4">
    <name type="scientific">Cudoniella acicularis</name>
    <dbReference type="NCBI Taxonomy" id="354080"/>
    <lineage>
        <taxon>Eukaryota</taxon>
        <taxon>Fungi</taxon>
        <taxon>Dikarya</taxon>
        <taxon>Ascomycota</taxon>
        <taxon>Pezizomycotina</taxon>
        <taxon>Leotiomycetes</taxon>
        <taxon>Helotiales</taxon>
        <taxon>Tricladiaceae</taxon>
        <taxon>Cudoniella</taxon>
    </lineage>
</organism>
<keyword evidence="2" id="KW-0812">Transmembrane</keyword>
<gene>
    <name evidence="3" type="ORF">G7Y89_g2210</name>
</gene>
<protein>
    <submittedName>
        <fullName evidence="3">Uncharacterized protein</fullName>
    </submittedName>
</protein>
<feature type="region of interest" description="Disordered" evidence="1">
    <location>
        <begin position="69"/>
        <end position="107"/>
    </location>
</feature>
<dbReference type="EMBL" id="JAAMPI010000094">
    <property type="protein sequence ID" value="KAF4635885.1"/>
    <property type="molecule type" value="Genomic_DNA"/>
</dbReference>
<feature type="compositionally biased region" description="Polar residues" evidence="1">
    <location>
        <begin position="199"/>
        <end position="210"/>
    </location>
</feature>
<keyword evidence="2" id="KW-0472">Membrane</keyword>
<feature type="compositionally biased region" description="Low complexity" evidence="1">
    <location>
        <begin position="92"/>
        <end position="104"/>
    </location>
</feature>
<accession>A0A8H4RTS0</accession>
<evidence type="ECO:0000313" key="4">
    <source>
        <dbReference type="Proteomes" id="UP000566819"/>
    </source>
</evidence>
<name>A0A8H4RTS0_9HELO</name>